<protein>
    <submittedName>
        <fullName evidence="3">Glycosyltransferase family 4 protein</fullName>
        <ecNumber evidence="3">2.4.-.-</ecNumber>
    </submittedName>
</protein>
<keyword evidence="4" id="KW-1185">Reference proteome</keyword>
<name>A0ABW5UAT9_9SPHI</name>
<dbReference type="CDD" id="cd03801">
    <property type="entry name" value="GT4_PimA-like"/>
    <property type="match status" value="1"/>
</dbReference>
<evidence type="ECO:0000313" key="3">
    <source>
        <dbReference type="EMBL" id="MFD2742975.1"/>
    </source>
</evidence>
<accession>A0ABW5UAT9</accession>
<reference evidence="4" key="1">
    <citation type="journal article" date="2019" name="Int. J. Syst. Evol. Microbiol.">
        <title>The Global Catalogue of Microorganisms (GCM) 10K type strain sequencing project: providing services to taxonomists for standard genome sequencing and annotation.</title>
        <authorList>
            <consortium name="The Broad Institute Genomics Platform"/>
            <consortium name="The Broad Institute Genome Sequencing Center for Infectious Disease"/>
            <person name="Wu L."/>
            <person name="Ma J."/>
        </authorList>
    </citation>
    <scope>NUCLEOTIDE SEQUENCE [LARGE SCALE GENOMIC DNA]</scope>
    <source>
        <strain evidence="4">KCTC 42247</strain>
    </source>
</reference>
<dbReference type="Proteomes" id="UP001597418">
    <property type="component" value="Unassembled WGS sequence"/>
</dbReference>
<dbReference type="InterPro" id="IPR001296">
    <property type="entry name" value="Glyco_trans_1"/>
</dbReference>
<comment type="caution">
    <text evidence="3">The sequence shown here is derived from an EMBL/GenBank/DDBJ whole genome shotgun (WGS) entry which is preliminary data.</text>
</comment>
<dbReference type="RefSeq" id="WP_380884151.1">
    <property type="nucleotide sequence ID" value="NZ_JBHUMB010000006.1"/>
</dbReference>
<evidence type="ECO:0000259" key="2">
    <source>
        <dbReference type="Pfam" id="PF00534"/>
    </source>
</evidence>
<proteinExistence type="predicted"/>
<keyword evidence="1 3" id="KW-0808">Transferase</keyword>
<evidence type="ECO:0000313" key="4">
    <source>
        <dbReference type="Proteomes" id="UP001597418"/>
    </source>
</evidence>
<dbReference type="Pfam" id="PF00534">
    <property type="entry name" value="Glycos_transf_1"/>
    <property type="match status" value="1"/>
</dbReference>
<dbReference type="Gene3D" id="3.40.50.2000">
    <property type="entry name" value="Glycogen Phosphorylase B"/>
    <property type="match status" value="2"/>
</dbReference>
<sequence>MKILITAPSLETSKNVSGISTVVNTIIANNVDHEYTHYLLGRPDQSNSLTYLFVFIRQLMFFPIILKREKIELVHQNLPFDPKGLMRESVINFWCYLFNVPVVLHIHGGAFLMQKNPKKIWRFLSSALFKHSRQVLVLSELEQAALLSFHNFGGAIVLSNSIAVSDYLYNLRQPINEPPVFLFLGRLHESKGLDDIYDAFCVLKQQLLSFRFVLCGSGPLMESVKSKFEKLLGSDFDFRGVVSGEDKVAAFIDSDFFLLPSRYGEGLPMALLESMASGLIPIVTDDASMKFLVHHNQNGIRVDKRSGKDIAEKITALLSVDHEYLTQLRLSAVKTIVGSYDIKAYVKKLNMIYAGDFTI</sequence>
<keyword evidence="3" id="KW-0328">Glycosyltransferase</keyword>
<dbReference type="EMBL" id="JBHUMB010000006">
    <property type="protein sequence ID" value="MFD2742975.1"/>
    <property type="molecule type" value="Genomic_DNA"/>
</dbReference>
<dbReference type="EC" id="2.4.-.-" evidence="3"/>
<dbReference type="PANTHER" id="PTHR46401:SF2">
    <property type="entry name" value="GLYCOSYLTRANSFERASE WBBK-RELATED"/>
    <property type="match status" value="1"/>
</dbReference>
<evidence type="ECO:0000256" key="1">
    <source>
        <dbReference type="ARBA" id="ARBA00022679"/>
    </source>
</evidence>
<dbReference type="SUPFAM" id="SSF53756">
    <property type="entry name" value="UDP-Glycosyltransferase/glycogen phosphorylase"/>
    <property type="match status" value="1"/>
</dbReference>
<gene>
    <name evidence="3" type="ORF">ACFSQ6_06150</name>
</gene>
<dbReference type="GO" id="GO:0016757">
    <property type="term" value="F:glycosyltransferase activity"/>
    <property type="evidence" value="ECO:0007669"/>
    <property type="project" value="UniProtKB-KW"/>
</dbReference>
<dbReference type="PANTHER" id="PTHR46401">
    <property type="entry name" value="GLYCOSYLTRANSFERASE WBBK-RELATED"/>
    <property type="match status" value="1"/>
</dbReference>
<organism evidence="3 4">
    <name type="scientific">Sphingobacterium populi</name>
    <dbReference type="NCBI Taxonomy" id="1812824"/>
    <lineage>
        <taxon>Bacteria</taxon>
        <taxon>Pseudomonadati</taxon>
        <taxon>Bacteroidota</taxon>
        <taxon>Sphingobacteriia</taxon>
        <taxon>Sphingobacteriales</taxon>
        <taxon>Sphingobacteriaceae</taxon>
        <taxon>Sphingobacterium</taxon>
    </lineage>
</organism>
<feature type="domain" description="Glycosyl transferase family 1" evidence="2">
    <location>
        <begin position="176"/>
        <end position="321"/>
    </location>
</feature>